<evidence type="ECO:0000256" key="1">
    <source>
        <dbReference type="SAM" id="SignalP"/>
    </source>
</evidence>
<dbReference type="AlphaFoldDB" id="A0AAV9PR76"/>
<comment type="caution">
    <text evidence="2">The sequence shown here is derived from an EMBL/GenBank/DDBJ whole genome shotgun (WGS) entry which is preliminary data.</text>
</comment>
<evidence type="ECO:0000313" key="2">
    <source>
        <dbReference type="EMBL" id="KAK5174868.1"/>
    </source>
</evidence>
<dbReference type="CDD" id="cd01831">
    <property type="entry name" value="Endoglucanase_E_like"/>
    <property type="match status" value="1"/>
</dbReference>
<evidence type="ECO:0008006" key="4">
    <source>
        <dbReference type="Google" id="ProtNLM"/>
    </source>
</evidence>
<dbReference type="SUPFAM" id="SSF52266">
    <property type="entry name" value="SGNH hydrolase"/>
    <property type="match status" value="1"/>
</dbReference>
<dbReference type="Gene3D" id="3.40.50.1110">
    <property type="entry name" value="SGNH hydrolase"/>
    <property type="match status" value="1"/>
</dbReference>
<dbReference type="PANTHER" id="PTHR37834:SF2">
    <property type="entry name" value="ESTERASE, SGNH HYDROLASE-TYPE"/>
    <property type="match status" value="1"/>
</dbReference>
<accession>A0AAV9PR76</accession>
<protein>
    <recommendedName>
        <fullName evidence="4">SGNH hydrolase-type esterase domain-containing protein</fullName>
    </recommendedName>
</protein>
<dbReference type="GO" id="GO:0052689">
    <property type="term" value="F:carboxylic ester hydrolase activity"/>
    <property type="evidence" value="ECO:0007669"/>
    <property type="project" value="InterPro"/>
</dbReference>
<organism evidence="2 3">
    <name type="scientific">Saxophila tyrrhenica</name>
    <dbReference type="NCBI Taxonomy" id="1690608"/>
    <lineage>
        <taxon>Eukaryota</taxon>
        <taxon>Fungi</taxon>
        <taxon>Dikarya</taxon>
        <taxon>Ascomycota</taxon>
        <taxon>Pezizomycotina</taxon>
        <taxon>Dothideomycetes</taxon>
        <taxon>Dothideomycetidae</taxon>
        <taxon>Mycosphaerellales</taxon>
        <taxon>Extremaceae</taxon>
        <taxon>Saxophila</taxon>
    </lineage>
</organism>
<feature type="chain" id="PRO_5043474359" description="SGNH hydrolase-type esterase domain-containing protein" evidence="1">
    <location>
        <begin position="18"/>
        <end position="418"/>
    </location>
</feature>
<name>A0AAV9PR76_9PEZI</name>
<evidence type="ECO:0000313" key="3">
    <source>
        <dbReference type="Proteomes" id="UP001337655"/>
    </source>
</evidence>
<keyword evidence="1" id="KW-0732">Signal</keyword>
<dbReference type="RefSeq" id="XP_064663506.1">
    <property type="nucleotide sequence ID" value="XM_064797272.1"/>
</dbReference>
<dbReference type="InterPro" id="IPR037461">
    <property type="entry name" value="CtCE2-like_dom"/>
</dbReference>
<sequence length="418" mass="46907">MGLFKLLPLLFISFSAATILQNGQIRPNDYRNTTVTARDLSSEPAWVSYPPDAPELSYKGRWDHQYISWWSAPGLKFGFEADSVAISFGNYTSDGVLIAYRVDGQDWLLTNVTANSTHMLVGPRTEGNNLTHPSIHTFEMRVTNWAYGVQIKCVHVSGPAARLIHVPNFPRTMELIGDSLSAGQYATLEGISSYSWGLMYGLGNVEFSITAYPGICLHDKRCYGNLHGQTFQWLKTPDTSGRALEIYGDGPDIPDWDFESHPPADITVINIGTNDNNTANNVTHKDFHDSYIRLIDEVHVRWPASQIIVLSLWEGFGETDNMWIQGGGFVDIIQDVVRSYNNGSLNERGGEGFVHYFNTTGILQHNDIGPLYHPTDVGHIKLASHLMQYIKLTFGWVLDQTGPEVQHDTLYWNDQTSY</sequence>
<dbReference type="InterPro" id="IPR052762">
    <property type="entry name" value="PCW_deacetylase/CE"/>
</dbReference>
<dbReference type="GeneID" id="89921356"/>
<dbReference type="EMBL" id="JAVRRT010000001">
    <property type="protein sequence ID" value="KAK5174868.1"/>
    <property type="molecule type" value="Genomic_DNA"/>
</dbReference>
<dbReference type="Proteomes" id="UP001337655">
    <property type="component" value="Unassembled WGS sequence"/>
</dbReference>
<reference evidence="2 3" key="1">
    <citation type="submission" date="2023-08" db="EMBL/GenBank/DDBJ databases">
        <title>Black Yeasts Isolated from many extreme environments.</title>
        <authorList>
            <person name="Coleine C."/>
            <person name="Stajich J.E."/>
            <person name="Selbmann L."/>
        </authorList>
    </citation>
    <scope>NUCLEOTIDE SEQUENCE [LARGE SCALE GENOMIC DNA]</scope>
    <source>
        <strain evidence="2 3">CCFEE 5935</strain>
    </source>
</reference>
<feature type="signal peptide" evidence="1">
    <location>
        <begin position="1"/>
        <end position="17"/>
    </location>
</feature>
<dbReference type="InterPro" id="IPR036514">
    <property type="entry name" value="SGNH_hydro_sf"/>
</dbReference>
<proteinExistence type="predicted"/>
<keyword evidence="3" id="KW-1185">Reference proteome</keyword>
<dbReference type="PANTHER" id="PTHR37834">
    <property type="entry name" value="GDSL-LIKE LIPASE/ACYLHYDROLASE DOMAIN PROTEIN (AFU_ORTHOLOGUE AFUA_2G00620)"/>
    <property type="match status" value="1"/>
</dbReference>
<gene>
    <name evidence="2" type="ORF">LTR77_000004</name>
</gene>